<dbReference type="InterPro" id="IPR004634">
    <property type="entry name" value="Pept_S49_pIV"/>
</dbReference>
<evidence type="ECO:0000256" key="8">
    <source>
        <dbReference type="SAM" id="Phobius"/>
    </source>
</evidence>
<proteinExistence type="inferred from homology"/>
<evidence type="ECO:0000259" key="9">
    <source>
        <dbReference type="Pfam" id="PF01343"/>
    </source>
</evidence>
<organism evidence="10 11">
    <name type="scientific">Croceimicrobium hydrocarbonivorans</name>
    <dbReference type="NCBI Taxonomy" id="2761580"/>
    <lineage>
        <taxon>Bacteria</taxon>
        <taxon>Pseudomonadati</taxon>
        <taxon>Bacteroidota</taxon>
        <taxon>Flavobacteriia</taxon>
        <taxon>Flavobacteriales</taxon>
        <taxon>Owenweeksiaceae</taxon>
        <taxon>Croceimicrobium</taxon>
    </lineage>
</organism>
<accession>A0A7H0VBI0</accession>
<name>A0A7H0VBI0_9FLAO</name>
<keyword evidence="4" id="KW-0378">Hydrolase</keyword>
<evidence type="ECO:0000313" key="10">
    <source>
        <dbReference type="EMBL" id="QNR23078.1"/>
    </source>
</evidence>
<evidence type="ECO:0000256" key="4">
    <source>
        <dbReference type="ARBA" id="ARBA00022801"/>
    </source>
</evidence>
<dbReference type="NCBIfam" id="TIGR00706">
    <property type="entry name" value="SppA_dom"/>
    <property type="match status" value="1"/>
</dbReference>
<dbReference type="SUPFAM" id="SSF52096">
    <property type="entry name" value="ClpP/crotonase"/>
    <property type="match status" value="2"/>
</dbReference>
<feature type="active site" description="Nucleophile" evidence="7">
    <location>
        <position position="386"/>
    </location>
</feature>
<dbReference type="InterPro" id="IPR029045">
    <property type="entry name" value="ClpP/crotonase-like_dom_sf"/>
</dbReference>
<feature type="domain" description="Peptidase S49" evidence="9">
    <location>
        <begin position="121"/>
        <end position="275"/>
    </location>
</feature>
<comment type="subcellular location">
    <subcellularLocation>
        <location evidence="1">Membrane</location>
    </subcellularLocation>
</comment>
<comment type="similarity">
    <text evidence="2">Belongs to the peptidase S49 family.</text>
</comment>
<dbReference type="GO" id="GO:0008236">
    <property type="term" value="F:serine-type peptidase activity"/>
    <property type="evidence" value="ECO:0007669"/>
    <property type="project" value="UniProtKB-KW"/>
</dbReference>
<dbReference type="InterPro" id="IPR047217">
    <property type="entry name" value="S49_SppA_67K_type_N"/>
</dbReference>
<evidence type="ECO:0000256" key="6">
    <source>
        <dbReference type="ARBA" id="ARBA00023136"/>
    </source>
</evidence>
<dbReference type="InterPro" id="IPR002142">
    <property type="entry name" value="Peptidase_S49"/>
</dbReference>
<feature type="domain" description="Peptidase S49" evidence="9">
    <location>
        <begin position="371"/>
        <end position="521"/>
    </location>
</feature>
<dbReference type="GO" id="GO:0016020">
    <property type="term" value="C:membrane"/>
    <property type="evidence" value="ECO:0007669"/>
    <property type="project" value="UniProtKB-SubCell"/>
</dbReference>
<dbReference type="PIRSF" id="PIRSF001217">
    <property type="entry name" value="Protease_4_SppA"/>
    <property type="match status" value="1"/>
</dbReference>
<keyword evidence="3" id="KW-0645">Protease</keyword>
<dbReference type="EMBL" id="CP060139">
    <property type="protein sequence ID" value="QNR23078.1"/>
    <property type="molecule type" value="Genomic_DNA"/>
</dbReference>
<evidence type="ECO:0000256" key="5">
    <source>
        <dbReference type="ARBA" id="ARBA00022825"/>
    </source>
</evidence>
<keyword evidence="8" id="KW-1133">Transmembrane helix</keyword>
<keyword evidence="11" id="KW-1185">Reference proteome</keyword>
<dbReference type="CDD" id="cd07018">
    <property type="entry name" value="S49_SppA_67K_type"/>
    <property type="match status" value="1"/>
</dbReference>
<dbReference type="KEGG" id="chyd:H4K34_11895"/>
<sequence length="587" mass="63567">MKSFLKMLVASILGGGILIFIIFIFFASLASIQSPELEVLDNTVLRIDMNTRYVERAQNNPFDSFDPFSGELESAVGLDHVIAALKAAKDDPKIKGVFLDGGIPMAGSATLKDIREAILDFKSSGKFVYGYSEVLTQKGLYLASVADSFMVNPEGIIEFSGMSANVTYYRQALDNIGVKPVVLRATGNKFKSAVEPFLSDSMSTANRMQLTELLGSVWGQYLSDISASTGISVEQLNSMADNLLTDPKVAAEAGLIQGLAYQDQVDEMLSKAVAVDKISSVNFIKPAKYASKLDLNGNSGYNDNRVAVIVAQGEIQSGEGDEYTIGSERIARAIRKARESDKVKAIVLRVNSPGGSALASEIIWREMDLARQVKPVIASMGDVAASGGYYIACYADTILAQENTVTGSIGAFGLFFTAEELLHDKLGINIETVATNKHSDLGVMDRDLTPSEKRILIAQVDQIYGTFKERVATGRGMDISYVDSIGQGRVYSGQQALNLGLVDMMGGLDEAVALAAEKAGISADYGVISYPELEDPLQAFLKELNQGFGSAQIKKELGQYAYYLDLIQNAEKRQGFQTRLEFDLQID</sequence>
<evidence type="ECO:0000313" key="11">
    <source>
        <dbReference type="Proteomes" id="UP000516305"/>
    </source>
</evidence>
<feature type="transmembrane region" description="Helical" evidence="8">
    <location>
        <begin position="7"/>
        <end position="30"/>
    </location>
</feature>
<gene>
    <name evidence="10" type="primary">sppA</name>
    <name evidence="10" type="ORF">H4K34_11895</name>
</gene>
<evidence type="ECO:0000256" key="2">
    <source>
        <dbReference type="ARBA" id="ARBA00008683"/>
    </source>
</evidence>
<keyword evidence="5" id="KW-0720">Serine protease</keyword>
<evidence type="ECO:0000256" key="1">
    <source>
        <dbReference type="ARBA" id="ARBA00004370"/>
    </source>
</evidence>
<dbReference type="GO" id="GO:0006465">
    <property type="term" value="P:signal peptide processing"/>
    <property type="evidence" value="ECO:0007669"/>
    <property type="project" value="InterPro"/>
</dbReference>
<dbReference type="PANTHER" id="PTHR33209:SF1">
    <property type="entry name" value="PEPTIDASE S49 DOMAIN-CONTAINING PROTEIN"/>
    <property type="match status" value="1"/>
</dbReference>
<dbReference type="NCBIfam" id="TIGR00705">
    <property type="entry name" value="SppA_67K"/>
    <property type="match status" value="1"/>
</dbReference>
<reference evidence="10 11" key="1">
    <citation type="submission" date="2020-08" db="EMBL/GenBank/DDBJ databases">
        <title>Croceimicrobium hydrocarbonivorans gen. nov., sp. nov., a novel marine bacterium isolated from a bacterial consortium that degrades polyethylene terephthalate.</title>
        <authorList>
            <person name="Liu R."/>
        </authorList>
    </citation>
    <scope>NUCLEOTIDE SEQUENCE [LARGE SCALE GENOMIC DNA]</scope>
    <source>
        <strain evidence="10 11">A20-9</strain>
    </source>
</reference>
<dbReference type="Proteomes" id="UP000516305">
    <property type="component" value="Chromosome"/>
</dbReference>
<dbReference type="CDD" id="cd07023">
    <property type="entry name" value="S49_Sppa_N_C"/>
    <property type="match status" value="1"/>
</dbReference>
<evidence type="ECO:0000256" key="7">
    <source>
        <dbReference type="PIRSR" id="PIRSR001217-1"/>
    </source>
</evidence>
<dbReference type="InterPro" id="IPR004635">
    <property type="entry name" value="Pept_S49_SppA"/>
</dbReference>
<dbReference type="RefSeq" id="WP_210757614.1">
    <property type="nucleotide sequence ID" value="NZ_CP060139.1"/>
</dbReference>
<dbReference type="PANTHER" id="PTHR33209">
    <property type="entry name" value="PROTEASE 4"/>
    <property type="match status" value="1"/>
</dbReference>
<keyword evidence="6 8" id="KW-0472">Membrane</keyword>
<dbReference type="AlphaFoldDB" id="A0A7H0VBI0"/>
<dbReference type="Gene3D" id="3.90.226.10">
    <property type="entry name" value="2-enoyl-CoA Hydratase, Chain A, domain 1"/>
    <property type="match status" value="3"/>
</dbReference>
<dbReference type="InterPro" id="IPR047272">
    <property type="entry name" value="S49_SppA_C"/>
</dbReference>
<keyword evidence="8" id="KW-0812">Transmembrane</keyword>
<protein>
    <submittedName>
        <fullName evidence="10">Signal peptide peptidase SppA</fullName>
    </submittedName>
</protein>
<evidence type="ECO:0000256" key="3">
    <source>
        <dbReference type="ARBA" id="ARBA00022670"/>
    </source>
</evidence>
<feature type="active site" description="Proton donor/acceptor" evidence="7">
    <location>
        <position position="191"/>
    </location>
</feature>
<dbReference type="Pfam" id="PF01343">
    <property type="entry name" value="Peptidase_S49"/>
    <property type="match status" value="2"/>
</dbReference>